<dbReference type="Proteomes" id="UP000237752">
    <property type="component" value="Unassembled WGS sequence"/>
</dbReference>
<name>A0A2T0ZZJ2_9ACTN</name>
<proteinExistence type="predicted"/>
<reference evidence="1 2" key="1">
    <citation type="submission" date="2018-03" db="EMBL/GenBank/DDBJ databases">
        <title>Genomic Encyclopedia of Archaeal and Bacterial Type Strains, Phase II (KMG-II): from individual species to whole genera.</title>
        <authorList>
            <person name="Goeker M."/>
        </authorList>
    </citation>
    <scope>NUCLEOTIDE SEQUENCE [LARGE SCALE GENOMIC DNA]</scope>
    <source>
        <strain evidence="1 2">DSM 100065</strain>
    </source>
</reference>
<sequence>MSDRIAVARTNAESHIYMDLHPCLCGCATFDRTSSVIDTPDGLCSHYHGTCEDCGEPREFTFLLPESPYEIDTDADLFGGEGTSELLDPGEWMLVADRFADAVPESAPAAGPDRAEARSLLATAFAAVTEAIAFADPHTETVPSAALRSERGREIYEREPERFSLIRLENVQSAYRELLIEYGGRPD</sequence>
<dbReference type="EMBL" id="PVUE01000008">
    <property type="protein sequence ID" value="PRZ41776.1"/>
    <property type="molecule type" value="Genomic_DNA"/>
</dbReference>
<gene>
    <name evidence="1" type="ORF">CLV47_108135</name>
</gene>
<dbReference type="RefSeq" id="WP_146135367.1">
    <property type="nucleotide sequence ID" value="NZ_PVUE01000008.1"/>
</dbReference>
<evidence type="ECO:0000313" key="1">
    <source>
        <dbReference type="EMBL" id="PRZ41776.1"/>
    </source>
</evidence>
<accession>A0A2T0ZZJ2</accession>
<organism evidence="1 2">
    <name type="scientific">Antricoccus suffuscus</name>
    <dbReference type="NCBI Taxonomy" id="1629062"/>
    <lineage>
        <taxon>Bacteria</taxon>
        <taxon>Bacillati</taxon>
        <taxon>Actinomycetota</taxon>
        <taxon>Actinomycetes</taxon>
        <taxon>Geodermatophilales</taxon>
        <taxon>Antricoccaceae</taxon>
        <taxon>Antricoccus</taxon>
    </lineage>
</organism>
<evidence type="ECO:0000313" key="2">
    <source>
        <dbReference type="Proteomes" id="UP000237752"/>
    </source>
</evidence>
<keyword evidence="2" id="KW-1185">Reference proteome</keyword>
<dbReference type="AlphaFoldDB" id="A0A2T0ZZJ2"/>
<comment type="caution">
    <text evidence="1">The sequence shown here is derived from an EMBL/GenBank/DDBJ whole genome shotgun (WGS) entry which is preliminary data.</text>
</comment>
<dbReference type="OrthoDB" id="4276070at2"/>
<protein>
    <submittedName>
        <fullName evidence="1">Uncharacterized protein</fullName>
    </submittedName>
</protein>